<dbReference type="GO" id="GO:0046820">
    <property type="term" value="F:4-amino-4-deoxychorismate synthase activity"/>
    <property type="evidence" value="ECO:0007669"/>
    <property type="project" value="TreeGrafter"/>
</dbReference>
<name>A0A3D8JR51_9BURK</name>
<accession>A0A3D8JR51</accession>
<dbReference type="OrthoDB" id="9803598at2"/>
<feature type="region of interest" description="Disordered" evidence="1">
    <location>
        <begin position="139"/>
        <end position="165"/>
    </location>
</feature>
<feature type="compositionally biased region" description="Gly residues" evidence="1">
    <location>
        <begin position="139"/>
        <end position="152"/>
    </location>
</feature>
<evidence type="ECO:0000313" key="3">
    <source>
        <dbReference type="EMBL" id="RDU95024.1"/>
    </source>
</evidence>
<dbReference type="GO" id="GO:0000162">
    <property type="term" value="P:L-tryptophan biosynthetic process"/>
    <property type="evidence" value="ECO:0007669"/>
    <property type="project" value="TreeGrafter"/>
</dbReference>
<dbReference type="InterPro" id="IPR043132">
    <property type="entry name" value="BCAT-like_C"/>
</dbReference>
<dbReference type="InterPro" id="IPR015890">
    <property type="entry name" value="Chorismate_C"/>
</dbReference>
<gene>
    <name evidence="3" type="ORF">DWV00_30910</name>
</gene>
<dbReference type="Pfam" id="PF00425">
    <property type="entry name" value="Chorismate_bind"/>
    <property type="match status" value="1"/>
</dbReference>
<feature type="domain" description="Chorismate-utilising enzyme C-terminal" evidence="2">
    <location>
        <begin position="178"/>
        <end position="450"/>
    </location>
</feature>
<organism evidence="3 4">
    <name type="scientific">Trinickia dinghuensis</name>
    <dbReference type="NCBI Taxonomy" id="2291023"/>
    <lineage>
        <taxon>Bacteria</taxon>
        <taxon>Pseudomonadati</taxon>
        <taxon>Pseudomonadota</taxon>
        <taxon>Betaproteobacteria</taxon>
        <taxon>Burkholderiales</taxon>
        <taxon>Burkholderiaceae</taxon>
        <taxon>Trinickia</taxon>
    </lineage>
</organism>
<evidence type="ECO:0000256" key="1">
    <source>
        <dbReference type="SAM" id="MobiDB-lite"/>
    </source>
</evidence>
<dbReference type="InterPro" id="IPR043131">
    <property type="entry name" value="BCAT-like_N"/>
</dbReference>
<dbReference type="InterPro" id="IPR001544">
    <property type="entry name" value="Aminotrans_IV"/>
</dbReference>
<dbReference type="Pfam" id="PF01063">
    <property type="entry name" value="Aminotran_4"/>
    <property type="match status" value="1"/>
</dbReference>
<protein>
    <submittedName>
        <fullName evidence="3">Chloride transporter</fullName>
    </submittedName>
</protein>
<reference evidence="3 4" key="1">
    <citation type="submission" date="2018-08" db="EMBL/GenBank/DDBJ databases">
        <title>Paraburkholderia sp. DHOM06 isolated from forest soil.</title>
        <authorList>
            <person name="Gao Z.-H."/>
            <person name="Qiu L.-H."/>
        </authorList>
    </citation>
    <scope>NUCLEOTIDE SEQUENCE [LARGE SCALE GENOMIC DNA]</scope>
    <source>
        <strain evidence="3 4">DHOM06</strain>
    </source>
</reference>
<dbReference type="Proteomes" id="UP000256838">
    <property type="component" value="Unassembled WGS sequence"/>
</dbReference>
<dbReference type="PRINTS" id="PR00095">
    <property type="entry name" value="ANTSNTHASEI"/>
</dbReference>
<dbReference type="Gene3D" id="3.20.10.10">
    <property type="entry name" value="D-amino Acid Aminotransferase, subunit A, domain 2"/>
    <property type="match status" value="1"/>
</dbReference>
<dbReference type="RefSeq" id="WP_115537413.1">
    <property type="nucleotide sequence ID" value="NZ_QRGA01000023.1"/>
</dbReference>
<dbReference type="PANTHER" id="PTHR11236">
    <property type="entry name" value="AMINOBENZOATE/ANTHRANILATE SYNTHASE"/>
    <property type="match status" value="1"/>
</dbReference>
<sequence>MNAEQRGAVFALLDDCDASAATPTSRLYTGFARAHVCTDPSMLDAVCAEVERDVRGGLHAVMLGDYEFGRDLEFGKRLIASAAVPASVASYSPSRFTQRGDASLRFLLFERCDKRSREQVDAWLAALDGGMPPEHGGAVSGAGAGIGTGTGTGEAEALPPPPPSVAGAANVVESVTPEAFATAIAAVHEALRAGESYQINYTYRLAFEAFGSPVGLYRRLRARQPVRYGALIALPGDEWVLSCSPELFVEKQGGRLRTRPMKGTTARGASPEDDARAAAFLRSDPKNRAENLMIVDLLRNDLSRVAKTGSVCVPALFSVEPYPSIWGMTSTIEADLRERTSFAGILRALFPCGSITGAPKHRTMQLIDEIETTPRGLYTGTIGWVEAPAATSAHGEEAGCGDFCLSVTIRTLTLGAPSGTRGTRRGTMGVGGGIVLDSVAADEYAECRLKAKFLTGADPGLQLFETMYGTRNDGVRYLERHLARLGKSAAALDFLFDESVLRERLAKQCAQFPAGVAHRVRLALSKDGSAQITSAVLGEVMRLADAGDTANMANTVDAANTGYSGGAAADRPAAPDNAFAPVGVLLAPEHGFEPVRSDDFLLRHKSTSRAEFDRAWRLAEARGCFDTLFFNERGALTEGGRSNVFVKLDGRWYTPPLSAGLLPGVMRQVLLEDPAMQASERTLTQADLLRAEALVICNALRGALPARIVRNA</sequence>
<dbReference type="InterPro" id="IPR036038">
    <property type="entry name" value="Aminotransferase-like"/>
</dbReference>
<dbReference type="Gene3D" id="3.30.470.10">
    <property type="match status" value="1"/>
</dbReference>
<dbReference type="Gene3D" id="3.60.120.10">
    <property type="entry name" value="Anthranilate synthase"/>
    <property type="match status" value="1"/>
</dbReference>
<proteinExistence type="predicted"/>
<dbReference type="EMBL" id="QRGA01000023">
    <property type="protein sequence ID" value="RDU95024.1"/>
    <property type="molecule type" value="Genomic_DNA"/>
</dbReference>
<dbReference type="AlphaFoldDB" id="A0A3D8JR51"/>
<evidence type="ECO:0000313" key="4">
    <source>
        <dbReference type="Proteomes" id="UP000256838"/>
    </source>
</evidence>
<dbReference type="InterPro" id="IPR005801">
    <property type="entry name" value="ADC_synthase"/>
</dbReference>
<dbReference type="SUPFAM" id="SSF56322">
    <property type="entry name" value="ADC synthase"/>
    <property type="match status" value="1"/>
</dbReference>
<comment type="caution">
    <text evidence="3">The sequence shown here is derived from an EMBL/GenBank/DDBJ whole genome shotgun (WGS) entry which is preliminary data.</text>
</comment>
<dbReference type="InterPro" id="IPR019999">
    <property type="entry name" value="Anth_synth_I-like"/>
</dbReference>
<keyword evidence="4" id="KW-1185">Reference proteome</keyword>
<dbReference type="PANTHER" id="PTHR11236:SF50">
    <property type="entry name" value="AMINODEOXYCHORISMATE SYNTHASE COMPONENT 1"/>
    <property type="match status" value="1"/>
</dbReference>
<dbReference type="SUPFAM" id="SSF56752">
    <property type="entry name" value="D-aminoacid aminotransferase-like PLP-dependent enzymes"/>
    <property type="match status" value="1"/>
</dbReference>
<evidence type="ECO:0000259" key="2">
    <source>
        <dbReference type="Pfam" id="PF00425"/>
    </source>
</evidence>